<evidence type="ECO:0000313" key="3">
    <source>
        <dbReference type="EMBL" id="MBM7812778.1"/>
    </source>
</evidence>
<proteinExistence type="predicted"/>
<protein>
    <submittedName>
        <fullName evidence="3">Uncharacterized protein</fullName>
    </submittedName>
</protein>
<feature type="region of interest" description="Disordered" evidence="1">
    <location>
        <begin position="1"/>
        <end position="42"/>
    </location>
</feature>
<sequence>MQRSTTGGRRHSRAGSVSVAELIGKQPSPVRVPRREPAGRGPVADLLREPAHQCAPRPAKPSSRAVGLASGAAALLAFAAVVAVLAVTRSAGPPPRTVEPPAGITGPSALRPDVLSARLGGRAGVPVRAPLPPGPLAADVPVDTPLEAGVALPPREVAPRSKPQVEVVRHFYRLLPAKPADAVRLLAPDLVGGSAREFVAAWAGVRAITIESTALRPDGAVFAAVSLQEASGRWLRVEQLFELTGASPPRIADVQVLSAQRS</sequence>
<evidence type="ECO:0000256" key="2">
    <source>
        <dbReference type="SAM" id="Phobius"/>
    </source>
</evidence>
<keyword evidence="2" id="KW-0812">Transmembrane</keyword>
<accession>A0ABS2S943</accession>
<evidence type="ECO:0000313" key="4">
    <source>
        <dbReference type="Proteomes" id="UP001195724"/>
    </source>
</evidence>
<comment type="caution">
    <text evidence="3">The sequence shown here is derived from an EMBL/GenBank/DDBJ whole genome shotgun (WGS) entry which is preliminary data.</text>
</comment>
<dbReference type="RefSeq" id="WP_204843500.1">
    <property type="nucleotide sequence ID" value="NZ_JAFBCL010000001.1"/>
</dbReference>
<keyword evidence="4" id="KW-1185">Reference proteome</keyword>
<dbReference type="Proteomes" id="UP001195724">
    <property type="component" value="Unassembled WGS sequence"/>
</dbReference>
<name>A0ABS2S943_9PSEU</name>
<evidence type="ECO:0000256" key="1">
    <source>
        <dbReference type="SAM" id="MobiDB-lite"/>
    </source>
</evidence>
<keyword evidence="2" id="KW-0472">Membrane</keyword>
<organism evidence="3 4">
    <name type="scientific">Saccharothrix algeriensis</name>
    <dbReference type="NCBI Taxonomy" id="173560"/>
    <lineage>
        <taxon>Bacteria</taxon>
        <taxon>Bacillati</taxon>
        <taxon>Actinomycetota</taxon>
        <taxon>Actinomycetes</taxon>
        <taxon>Pseudonocardiales</taxon>
        <taxon>Pseudonocardiaceae</taxon>
        <taxon>Saccharothrix</taxon>
    </lineage>
</organism>
<gene>
    <name evidence="3" type="ORF">JOE68_003643</name>
</gene>
<keyword evidence="2" id="KW-1133">Transmembrane helix</keyword>
<feature type="transmembrane region" description="Helical" evidence="2">
    <location>
        <begin position="65"/>
        <end position="87"/>
    </location>
</feature>
<dbReference type="EMBL" id="JAFBCL010000001">
    <property type="protein sequence ID" value="MBM7812778.1"/>
    <property type="molecule type" value="Genomic_DNA"/>
</dbReference>
<reference evidence="3 4" key="1">
    <citation type="submission" date="2021-01" db="EMBL/GenBank/DDBJ databases">
        <title>Sequencing the genomes of 1000 actinobacteria strains.</title>
        <authorList>
            <person name="Klenk H.-P."/>
        </authorList>
    </citation>
    <scope>NUCLEOTIDE SEQUENCE [LARGE SCALE GENOMIC DNA]</scope>
    <source>
        <strain evidence="3 4">DSM 44581</strain>
    </source>
</reference>